<comment type="caution">
    <text evidence="2">The sequence shown here is derived from an EMBL/GenBank/DDBJ whole genome shotgun (WGS) entry which is preliminary data.</text>
</comment>
<dbReference type="PROSITE" id="PS51257">
    <property type="entry name" value="PROKAR_LIPOPROTEIN"/>
    <property type="match status" value="1"/>
</dbReference>
<dbReference type="AlphaFoldDB" id="A0A1B9P1C6"/>
<feature type="signal peptide" evidence="1">
    <location>
        <begin position="1"/>
        <end position="19"/>
    </location>
</feature>
<evidence type="ECO:0000313" key="2">
    <source>
        <dbReference type="EMBL" id="OCH22162.1"/>
    </source>
</evidence>
<dbReference type="Proteomes" id="UP000093523">
    <property type="component" value="Unassembled WGS sequence"/>
</dbReference>
<keyword evidence="1" id="KW-0732">Signal</keyword>
<dbReference type="InterPro" id="IPR005590">
    <property type="entry name" value="DUF333"/>
</dbReference>
<evidence type="ECO:0000256" key="1">
    <source>
        <dbReference type="SAM" id="SignalP"/>
    </source>
</evidence>
<dbReference type="STRING" id="688.A6E04_09955"/>
<dbReference type="Pfam" id="PF03891">
    <property type="entry name" value="DUF333"/>
    <property type="match status" value="2"/>
</dbReference>
<name>A0A1B9P1C6_ALILO</name>
<sequence>MFKKTCITLGLLLSLAACSSSGTQEPTTAQKANPAAEFCAEHGTYDVESGNCNLNTGEVVNGWEYYRSQKHTMTKPVEKPIGKPNPAATYCIDQLGAYNLDNSTCTLKNGEMVDAWDFFRSSQK</sequence>
<feature type="chain" id="PRO_5008632393" description="DUF333 domain-containing protein" evidence="1">
    <location>
        <begin position="20"/>
        <end position="124"/>
    </location>
</feature>
<organism evidence="2 3">
    <name type="scientific">Aliivibrio logei</name>
    <name type="common">Vibrio logei</name>
    <dbReference type="NCBI Taxonomy" id="688"/>
    <lineage>
        <taxon>Bacteria</taxon>
        <taxon>Pseudomonadati</taxon>
        <taxon>Pseudomonadota</taxon>
        <taxon>Gammaproteobacteria</taxon>
        <taxon>Vibrionales</taxon>
        <taxon>Vibrionaceae</taxon>
        <taxon>Aliivibrio</taxon>
    </lineage>
</organism>
<dbReference type="OrthoDB" id="148878at2"/>
<dbReference type="RefSeq" id="WP_017022916.1">
    <property type="nucleotide sequence ID" value="NZ_CAWMPN010000008.1"/>
</dbReference>
<evidence type="ECO:0000313" key="3">
    <source>
        <dbReference type="Proteomes" id="UP000093523"/>
    </source>
</evidence>
<dbReference type="EMBL" id="MAJU01000008">
    <property type="protein sequence ID" value="OCH22162.1"/>
    <property type="molecule type" value="Genomic_DNA"/>
</dbReference>
<proteinExistence type="predicted"/>
<reference evidence="2 3" key="1">
    <citation type="submission" date="2016-06" db="EMBL/GenBank/DDBJ databases">
        <authorList>
            <person name="Kjaerup R.B."/>
            <person name="Dalgaard T.S."/>
            <person name="Juul-Madsen H.R."/>
        </authorList>
    </citation>
    <scope>NUCLEOTIDE SEQUENCE [LARGE SCALE GENOMIC DNA]</scope>
    <source>
        <strain evidence="2 3">1S159</strain>
    </source>
</reference>
<accession>A0A1B9P1C6</accession>
<evidence type="ECO:0008006" key="4">
    <source>
        <dbReference type="Google" id="ProtNLM"/>
    </source>
</evidence>
<gene>
    <name evidence="2" type="ORF">A6E04_09955</name>
</gene>
<protein>
    <recommendedName>
        <fullName evidence="4">DUF333 domain-containing protein</fullName>
    </recommendedName>
</protein>